<comment type="caution">
    <text evidence="2">The sequence shown here is derived from an EMBL/GenBank/DDBJ whole genome shotgun (WGS) entry which is preliminary data.</text>
</comment>
<evidence type="ECO:0000256" key="1">
    <source>
        <dbReference type="SAM" id="Coils"/>
    </source>
</evidence>
<gene>
    <name evidence="2" type="ORF">HNQ65_004092</name>
</gene>
<sequence>MAEKIDRRWIRIKTQIQHSRDLPLTLSALKTLDNPALIRSWMPNLISIERAKAIIAPAPKPQAFSEIKSEIELVDTDWWREAIWVGSILVTQRTLLRAWYLASEKIEIHTLKREFKEALTELDYLERQVGVSLWSLNCRLALLAQSDGVEAQKNFAKQIWNTEGIHPIVQMLAYYSSIRNEPRVSCWRFDGHTKDACESVESDEDLAIEQFIFFFINFYGPMEFKNPSSILWRHGTLPAIDLYLALIKCAAIAIASEKETNNIPQEWIFIAKALYKAIPDNRLNNLILCWTGNIKIDDGQNDDELLECFDHYTQGNYHVSAELAFKAINKRPNEFSFVELAAKSCARMQMSITADKVQPAEIREILNEMLHVLLKTFEAEKSANSLRKRCYIDSDSAFYAQLFGFCQREFMSDGFAVTRYAPSYSYLTSNHFNPRLALAIEKKEYRTAYLTELLSRNPNSPTLRLYLAMFDGSALTDELYLCRSRLQLFEARRLIMTGNAESAITVLRSIDADGDPLAEQDKMLALVRAAISAGNWSLSIRTMVSAYVKNPNILTRLPLQEVFQHVQRLDVSSECYSDIAFPIASHICTQYFGSEFEFIRDSAYEEFLHFCGVTRPSQLADSIASYDSDELVYFLKNVSIESALDNLITFTSTEDIQHERIAILRLIMSIRPEESHYCSEQIKEITKVLVVRRALRQVEQSGIHVEVNGIKRVIEKSLRESYTRYQDLCASDNIGVNTDFLIRLGLALRVDGSDFQLLLPGDERRSLLTEMFCEVRDHFVSNNEFGLDGYLSTGMRHGTLAGQLRAPFERENLITQRDDNTNIYRDPQVWLEHYSGFPTEKKESLAESIRRFSMDIDALIERTRVQWIQIRTERSTGEGMFDFRVPSYVITALQQVIESTTSYENFIDLLFDSLWQITDECLQLVREEITVTLKNDISKRVSSLENEIRSLMADQANAEILAAITRSGTESQYAVDKIANWFRRAPIPEMEPYSMDLPISIAKEFMLNLFPNCKLDIKVYIHSELQLHGASLKSVVQILFILLDNIKNHSGLLSVEIPVDVIVKNDENLLTLEVINDLASVPNIETRREHLRSVLLDVGQGNRFSSVPIEGGSGLQKIERISRVDLQCDPKLIFDFVEGNRFFAQVSLPYKNLIYENTDSRR</sequence>
<protein>
    <submittedName>
        <fullName evidence="2">Uncharacterized protein</fullName>
    </submittedName>
</protein>
<evidence type="ECO:0000313" key="3">
    <source>
        <dbReference type="Proteomes" id="UP000590740"/>
    </source>
</evidence>
<keyword evidence="3" id="KW-1185">Reference proteome</keyword>
<dbReference type="AlphaFoldDB" id="A0A7W8DLT1"/>
<name>A0A7W8DLT1_9BACT</name>
<feature type="coiled-coil region" evidence="1">
    <location>
        <begin position="934"/>
        <end position="961"/>
    </location>
</feature>
<reference evidence="2 3" key="1">
    <citation type="submission" date="2020-08" db="EMBL/GenBank/DDBJ databases">
        <title>Genomic Encyclopedia of Type Strains, Phase IV (KMG-IV): sequencing the most valuable type-strain genomes for metagenomic binning, comparative biology and taxonomic classification.</title>
        <authorList>
            <person name="Goeker M."/>
        </authorList>
    </citation>
    <scope>NUCLEOTIDE SEQUENCE [LARGE SCALE GENOMIC DNA]</scope>
    <source>
        <strain evidence="2 3">DSM 12252</strain>
    </source>
</reference>
<dbReference type="EMBL" id="JACHIG010000010">
    <property type="protein sequence ID" value="MBB5034487.1"/>
    <property type="molecule type" value="Genomic_DNA"/>
</dbReference>
<evidence type="ECO:0000313" key="2">
    <source>
        <dbReference type="EMBL" id="MBB5034487.1"/>
    </source>
</evidence>
<keyword evidence="1" id="KW-0175">Coiled coil</keyword>
<accession>A0A7W8DLT1</accession>
<organism evidence="2 3">
    <name type="scientific">Prosthecobacter vanneervenii</name>
    <dbReference type="NCBI Taxonomy" id="48466"/>
    <lineage>
        <taxon>Bacteria</taxon>
        <taxon>Pseudomonadati</taxon>
        <taxon>Verrucomicrobiota</taxon>
        <taxon>Verrucomicrobiia</taxon>
        <taxon>Verrucomicrobiales</taxon>
        <taxon>Verrucomicrobiaceae</taxon>
        <taxon>Prosthecobacter</taxon>
    </lineage>
</organism>
<feature type="coiled-coil region" evidence="1">
    <location>
        <begin position="101"/>
        <end position="128"/>
    </location>
</feature>
<dbReference type="Proteomes" id="UP000590740">
    <property type="component" value="Unassembled WGS sequence"/>
</dbReference>
<proteinExistence type="predicted"/>